<evidence type="ECO:0000313" key="2">
    <source>
        <dbReference type="Proteomes" id="UP000274131"/>
    </source>
</evidence>
<dbReference type="AlphaFoldDB" id="A0A0N4UXD6"/>
<dbReference type="OrthoDB" id="5855456at2759"/>
<dbReference type="STRING" id="51028.A0A0N4UXD6"/>
<dbReference type="EMBL" id="UXUI01007284">
    <property type="protein sequence ID" value="VDD86759.1"/>
    <property type="molecule type" value="Genomic_DNA"/>
</dbReference>
<name>A0A0N4UXD6_ENTVE</name>
<sequence length="242" mass="28011">MHKCLEEAVLRVALRNNLIDVVKQLHDYLSEPLHLEYAFYVIKQIIRKRAFEKYDLINDLLEHICQTDIPSTSQQNKLLRIQRSACSIILMSDVAGVRKANPAPLTVEEVVQKMKRLLPNTNKYPRLDETSRETRIKLLLTMMKHRRILRLRREFTGKADRISKRMDKCLDQVRTEILPPLDGLPLENYFGGAEAAKNLFTEIVKREGISDKSVSKFLRIIEDSPELSFNFFDSGSCEVIPA</sequence>
<keyword evidence="2" id="KW-1185">Reference proteome</keyword>
<accession>A0A0N4UXD6</accession>
<evidence type="ECO:0000313" key="1">
    <source>
        <dbReference type="EMBL" id="VDD86759.1"/>
    </source>
</evidence>
<proteinExistence type="predicted"/>
<organism evidence="3">
    <name type="scientific">Enterobius vermicularis</name>
    <name type="common">Human pinworm</name>
    <dbReference type="NCBI Taxonomy" id="51028"/>
    <lineage>
        <taxon>Eukaryota</taxon>
        <taxon>Metazoa</taxon>
        <taxon>Ecdysozoa</taxon>
        <taxon>Nematoda</taxon>
        <taxon>Chromadorea</taxon>
        <taxon>Rhabditida</taxon>
        <taxon>Spirurina</taxon>
        <taxon>Oxyuridomorpha</taxon>
        <taxon>Oxyuroidea</taxon>
        <taxon>Oxyuridae</taxon>
        <taxon>Enterobius</taxon>
    </lineage>
</organism>
<protein>
    <submittedName>
        <fullName evidence="3">RNA polymerase III subunit C3</fullName>
    </submittedName>
</protein>
<gene>
    <name evidence="1" type="ORF">EVEC_LOCUS1902</name>
</gene>
<dbReference type="Proteomes" id="UP000274131">
    <property type="component" value="Unassembled WGS sequence"/>
</dbReference>
<dbReference type="WBParaSite" id="EVEC_0000219401-mRNA-1">
    <property type="protein sequence ID" value="EVEC_0000219401-mRNA-1"/>
    <property type="gene ID" value="EVEC_0000219401"/>
</dbReference>
<evidence type="ECO:0000313" key="3">
    <source>
        <dbReference type="WBParaSite" id="EVEC_0000219401-mRNA-1"/>
    </source>
</evidence>
<reference evidence="3" key="1">
    <citation type="submission" date="2017-02" db="UniProtKB">
        <authorList>
            <consortium name="WormBaseParasite"/>
        </authorList>
    </citation>
    <scope>IDENTIFICATION</scope>
</reference>
<reference evidence="1 2" key="2">
    <citation type="submission" date="2018-10" db="EMBL/GenBank/DDBJ databases">
        <authorList>
            <consortium name="Pathogen Informatics"/>
        </authorList>
    </citation>
    <scope>NUCLEOTIDE SEQUENCE [LARGE SCALE GENOMIC DNA]</scope>
</reference>